<comment type="caution">
    <text evidence="1">The sequence shown here is derived from an EMBL/GenBank/DDBJ whole genome shotgun (WGS) entry which is preliminary data.</text>
</comment>
<reference evidence="1 2" key="1">
    <citation type="journal article" date="2012" name="Int. J. Syst. Evol. Microbiol.">
        <title>Flammeovirga pacifica sp. nov., isolated from deep-sea sediment.</title>
        <authorList>
            <person name="Xu H."/>
            <person name="Fu Y."/>
            <person name="Yang N."/>
            <person name="Ding Z."/>
            <person name="Lai Q."/>
            <person name="Zeng R."/>
        </authorList>
    </citation>
    <scope>NUCLEOTIDE SEQUENCE [LARGE SCALE GENOMIC DNA]</scope>
    <source>
        <strain evidence="2">DSM 24597 / LMG 26175 / WPAGA1</strain>
    </source>
</reference>
<proteinExistence type="predicted"/>
<name>A0A1S1YWY1_FLAPC</name>
<dbReference type="Proteomes" id="UP000179797">
    <property type="component" value="Unassembled WGS sequence"/>
</dbReference>
<evidence type="ECO:0000313" key="2">
    <source>
        <dbReference type="Proteomes" id="UP000179797"/>
    </source>
</evidence>
<gene>
    <name evidence="1" type="ORF">NH26_03675</name>
</gene>
<organism evidence="1 2">
    <name type="scientific">Flammeovirga pacifica</name>
    <dbReference type="NCBI Taxonomy" id="915059"/>
    <lineage>
        <taxon>Bacteria</taxon>
        <taxon>Pseudomonadati</taxon>
        <taxon>Bacteroidota</taxon>
        <taxon>Cytophagia</taxon>
        <taxon>Cytophagales</taxon>
        <taxon>Flammeovirgaceae</taxon>
        <taxon>Flammeovirga</taxon>
    </lineage>
</organism>
<dbReference type="EMBL" id="JRYR02000001">
    <property type="protein sequence ID" value="OHX65508.1"/>
    <property type="molecule type" value="Genomic_DNA"/>
</dbReference>
<accession>A0A1S1YWY1</accession>
<dbReference type="AlphaFoldDB" id="A0A1S1YWY1"/>
<dbReference type="STRING" id="915059.NH26_03675"/>
<protein>
    <submittedName>
        <fullName evidence="1">Uncharacterized protein</fullName>
    </submittedName>
</protein>
<sequence>MLRGCVTSTLLFIYMKNKNYITITNFLPQVKGNTVNFAPTGNISLAKWIKMDTSNNWIETILGYKNTDICLYTNGERSLEEAAHLVLSEGEIMDKYTWKDTVAYTQNEMINMIHLNDKLSWHDFAFADRLIINDEFPSNYYFAKKVNPNALSNDKKISNLLNKVCENNRYIESVNDDLNIFVIAINNNTDEQELLNMMDSLLVGGNERILRLESLLHKGEHQVKIKKTGDHLVQSLQFSNKNQSKSFIFGVINDNKSNTIQLLNNLMKNITPAIERIEDIMSQI</sequence>
<evidence type="ECO:0000313" key="1">
    <source>
        <dbReference type="EMBL" id="OHX65508.1"/>
    </source>
</evidence>
<keyword evidence="2" id="KW-1185">Reference proteome</keyword>